<evidence type="ECO:0000313" key="3">
    <source>
        <dbReference type="Proteomes" id="UP001062165"/>
    </source>
</evidence>
<feature type="transmembrane region" description="Helical" evidence="1">
    <location>
        <begin position="130"/>
        <end position="149"/>
    </location>
</feature>
<keyword evidence="1" id="KW-1133">Transmembrane helix</keyword>
<keyword evidence="3" id="KW-1185">Reference proteome</keyword>
<keyword evidence="1" id="KW-0812">Transmembrane</keyword>
<keyword evidence="1" id="KW-0472">Membrane</keyword>
<protein>
    <recommendedName>
        <fullName evidence="4">DUF3592 domain-containing protein</fullName>
    </recommendedName>
</protein>
<gene>
    <name evidence="2" type="ORF">N7E81_09215</name>
</gene>
<organism evidence="2 3">
    <name type="scientific">Reichenbachiella carrageenanivorans</name>
    <dbReference type="NCBI Taxonomy" id="2979869"/>
    <lineage>
        <taxon>Bacteria</taxon>
        <taxon>Pseudomonadati</taxon>
        <taxon>Bacteroidota</taxon>
        <taxon>Cytophagia</taxon>
        <taxon>Cytophagales</taxon>
        <taxon>Reichenbachiellaceae</taxon>
        <taxon>Reichenbachiella</taxon>
    </lineage>
</organism>
<proteinExistence type="predicted"/>
<evidence type="ECO:0008006" key="4">
    <source>
        <dbReference type="Google" id="ProtNLM"/>
    </source>
</evidence>
<name>A0ABY6D7Y7_9BACT</name>
<dbReference type="RefSeq" id="WP_263052997.1">
    <property type="nucleotide sequence ID" value="NZ_CP106735.1"/>
</dbReference>
<evidence type="ECO:0000256" key="1">
    <source>
        <dbReference type="SAM" id="Phobius"/>
    </source>
</evidence>
<evidence type="ECO:0000313" key="2">
    <source>
        <dbReference type="EMBL" id="UXX81273.1"/>
    </source>
</evidence>
<accession>A0ABY6D7Y7</accession>
<dbReference type="Proteomes" id="UP001062165">
    <property type="component" value="Chromosome"/>
</dbReference>
<reference evidence="2" key="1">
    <citation type="submission" date="2022-10" db="EMBL/GenBank/DDBJ databases">
        <title>Comparative genomics and taxonomic characterization of three novel marine species of genus Reichenbachiella exhibiting antioxidant and polysaccharide degradation activities.</title>
        <authorList>
            <person name="Muhammad N."/>
            <person name="Lee Y.-J."/>
            <person name="Ko J."/>
            <person name="Kim S.-G."/>
        </authorList>
    </citation>
    <scope>NUCLEOTIDE SEQUENCE</scope>
    <source>
        <strain evidence="2">Wsw4-B4</strain>
    </source>
</reference>
<dbReference type="EMBL" id="CP106735">
    <property type="protein sequence ID" value="UXX81273.1"/>
    <property type="molecule type" value="Genomic_DNA"/>
</dbReference>
<sequence length="165" mass="18566">MKWGGILFMVIGVFIGINQVKKAYQDLQYRWNTVVATGTIVKVDSNLGEDISWKARKVVLYVQFQYSSDSVAVVSEACLSGHQAGFNDYSCGEVGAQRMVRYIPSENLSSLNESGFYQITDHGDYYSNSFSWFGLMIPLIMSLLGFVFYKVSDFVKSNKEDELNG</sequence>